<comment type="subcellular location">
    <subcellularLocation>
        <location evidence="1">Membrane</location>
        <topology evidence="1">Multi-pass membrane protein</topology>
    </subcellularLocation>
</comment>
<dbReference type="InterPro" id="IPR006214">
    <property type="entry name" value="Bax_inhibitor_1-related"/>
</dbReference>
<feature type="transmembrane region" description="Helical" evidence="5">
    <location>
        <begin position="138"/>
        <end position="158"/>
    </location>
</feature>
<dbReference type="GeneID" id="102807953"/>
<accession>A0ABM0MW80</accession>
<feature type="region of interest" description="Disordered" evidence="6">
    <location>
        <begin position="50"/>
        <end position="79"/>
    </location>
</feature>
<reference evidence="8" key="1">
    <citation type="submission" date="2025-08" db="UniProtKB">
        <authorList>
            <consortium name="RefSeq"/>
        </authorList>
    </citation>
    <scope>IDENTIFICATION</scope>
    <source>
        <tissue evidence="8">Testes</tissue>
    </source>
</reference>
<dbReference type="CDD" id="cd10428">
    <property type="entry name" value="LFG_like"/>
    <property type="match status" value="1"/>
</dbReference>
<evidence type="ECO:0000256" key="3">
    <source>
        <dbReference type="ARBA" id="ARBA00022989"/>
    </source>
</evidence>
<feature type="transmembrane region" description="Helical" evidence="5">
    <location>
        <begin position="95"/>
        <end position="126"/>
    </location>
</feature>
<evidence type="ECO:0000256" key="4">
    <source>
        <dbReference type="ARBA" id="ARBA00023136"/>
    </source>
</evidence>
<feature type="transmembrane region" description="Helical" evidence="5">
    <location>
        <begin position="256"/>
        <end position="277"/>
    </location>
</feature>
<feature type="transmembrane region" description="Helical" evidence="5">
    <location>
        <begin position="197"/>
        <end position="216"/>
    </location>
</feature>
<evidence type="ECO:0000256" key="6">
    <source>
        <dbReference type="SAM" id="MobiDB-lite"/>
    </source>
</evidence>
<feature type="transmembrane region" description="Helical" evidence="5">
    <location>
        <begin position="164"/>
        <end position="185"/>
    </location>
</feature>
<dbReference type="InterPro" id="IPR036259">
    <property type="entry name" value="MFS_trans_sf"/>
</dbReference>
<protein>
    <submittedName>
        <fullName evidence="8">Protein lifeguard 1-like</fullName>
    </submittedName>
</protein>
<keyword evidence="3 5" id="KW-1133">Transmembrane helix</keyword>
<organism evidence="7 8">
    <name type="scientific">Saccoglossus kowalevskii</name>
    <name type="common">Acorn worm</name>
    <dbReference type="NCBI Taxonomy" id="10224"/>
    <lineage>
        <taxon>Eukaryota</taxon>
        <taxon>Metazoa</taxon>
        <taxon>Hemichordata</taxon>
        <taxon>Enteropneusta</taxon>
        <taxon>Harrimaniidae</taxon>
        <taxon>Saccoglossus</taxon>
    </lineage>
</organism>
<evidence type="ECO:0000256" key="5">
    <source>
        <dbReference type="RuleBase" id="RU004379"/>
    </source>
</evidence>
<dbReference type="Pfam" id="PF01027">
    <property type="entry name" value="Bax1-I"/>
    <property type="match status" value="1"/>
</dbReference>
<evidence type="ECO:0000313" key="7">
    <source>
        <dbReference type="Proteomes" id="UP000694865"/>
    </source>
</evidence>
<feature type="transmembrane region" description="Helical" evidence="5">
    <location>
        <begin position="222"/>
        <end position="244"/>
    </location>
</feature>
<dbReference type="Proteomes" id="UP000694865">
    <property type="component" value="Unplaced"/>
</dbReference>
<name>A0ABM0MW80_SACKO</name>
<dbReference type="PANTHER" id="PTHR23291">
    <property type="entry name" value="BAX INHIBITOR-RELATED"/>
    <property type="match status" value="1"/>
</dbReference>
<dbReference type="SUPFAM" id="SSF103473">
    <property type="entry name" value="MFS general substrate transporter"/>
    <property type="match status" value="1"/>
</dbReference>
<gene>
    <name evidence="8" type="primary">LOC102807953</name>
</gene>
<comment type="similarity">
    <text evidence="5">Belongs to the BI1 family.</text>
</comment>
<evidence type="ECO:0000256" key="2">
    <source>
        <dbReference type="ARBA" id="ARBA00022692"/>
    </source>
</evidence>
<dbReference type="PANTHER" id="PTHR23291:SF127">
    <property type="entry name" value="PROTEIN LIFEGUARD 1-LIKE"/>
    <property type="match status" value="1"/>
</dbReference>
<keyword evidence="2 5" id="KW-0812">Transmembrane</keyword>
<evidence type="ECO:0000313" key="8">
    <source>
        <dbReference type="RefSeq" id="XP_006824271.1"/>
    </source>
</evidence>
<evidence type="ECO:0000256" key="1">
    <source>
        <dbReference type="ARBA" id="ARBA00004141"/>
    </source>
</evidence>
<proteinExistence type="inferred from homology"/>
<sequence length="281" mass="30941">MTTQQQAYPPPYQYASNTQVPPNLYNDGSHPQPIPGQAWIQPMQAYPAPEQQPLDHPGGSSYNETHAEEGGGGGGFTTAERFSDKNIRRTFIKKVYIVLTIQLMFTFAIVCVFSFVAVFLIVFLSLACIDSLRRKHPLNIIMLGVLTLSLSYMAGTIASYYDTISVIVCVGITMGVCLGVTLFCVQTKFDFTKYIGVAFVLTLALLLFGFIAIFTYSDIVNAVIGLVCALVLVLWLAIDTQLILGGKKHELNAEEYIYAAMTLYIDIVYIFLIILAICGKG</sequence>
<keyword evidence="7" id="KW-1185">Reference proteome</keyword>
<keyword evidence="4 5" id="KW-0472">Membrane</keyword>
<dbReference type="RefSeq" id="XP_006824271.1">
    <property type="nucleotide sequence ID" value="XM_006824208.1"/>
</dbReference>